<dbReference type="CDD" id="cd01949">
    <property type="entry name" value="GGDEF"/>
    <property type="match status" value="1"/>
</dbReference>
<dbReference type="EC" id="2.7.7.65" evidence="1"/>
<keyword evidence="3" id="KW-1133">Transmembrane helix</keyword>
<evidence type="ECO:0000256" key="2">
    <source>
        <dbReference type="ARBA" id="ARBA00034247"/>
    </source>
</evidence>
<organism evidence="5 6">
    <name type="scientific">Blastochloris viridis</name>
    <name type="common">Rhodopseudomonas viridis</name>
    <dbReference type="NCBI Taxonomy" id="1079"/>
    <lineage>
        <taxon>Bacteria</taxon>
        <taxon>Pseudomonadati</taxon>
        <taxon>Pseudomonadota</taxon>
        <taxon>Alphaproteobacteria</taxon>
        <taxon>Hyphomicrobiales</taxon>
        <taxon>Blastochloridaceae</taxon>
        <taxon>Blastochloris</taxon>
    </lineage>
</organism>
<dbReference type="SUPFAM" id="SSF103190">
    <property type="entry name" value="Sensory domain-like"/>
    <property type="match status" value="1"/>
</dbReference>
<dbReference type="EMBL" id="LN907867">
    <property type="protein sequence ID" value="CUU42892.1"/>
    <property type="molecule type" value="Genomic_DNA"/>
</dbReference>
<dbReference type="Pfam" id="PF00990">
    <property type="entry name" value="GGDEF"/>
    <property type="match status" value="1"/>
</dbReference>
<proteinExistence type="predicted"/>
<dbReference type="PANTHER" id="PTHR45138">
    <property type="entry name" value="REGULATORY COMPONENTS OF SENSORY TRANSDUCTION SYSTEM"/>
    <property type="match status" value="1"/>
</dbReference>
<name>A0A0P0JDT9_BLAVI</name>
<keyword evidence="6" id="KW-1185">Reference proteome</keyword>
<evidence type="ECO:0000313" key="6">
    <source>
        <dbReference type="Proteomes" id="UP000065734"/>
    </source>
</evidence>
<dbReference type="InterPro" id="IPR029151">
    <property type="entry name" value="Sensor-like_sf"/>
</dbReference>
<dbReference type="SMART" id="SM00267">
    <property type="entry name" value="GGDEF"/>
    <property type="match status" value="1"/>
</dbReference>
<dbReference type="STRING" id="1079.BVIR_2461"/>
<feature type="transmembrane region" description="Helical" evidence="3">
    <location>
        <begin position="636"/>
        <end position="654"/>
    </location>
</feature>
<dbReference type="InterPro" id="IPR000160">
    <property type="entry name" value="GGDEF_dom"/>
</dbReference>
<dbReference type="SUPFAM" id="SSF55073">
    <property type="entry name" value="Nucleotide cyclase"/>
    <property type="match status" value="1"/>
</dbReference>
<keyword evidence="5" id="KW-0808">Transferase</keyword>
<dbReference type="Gene3D" id="3.30.450.20">
    <property type="entry name" value="PAS domain"/>
    <property type="match status" value="2"/>
</dbReference>
<dbReference type="KEGG" id="bvr:BVIR_2461"/>
<feature type="transmembrane region" description="Helical" evidence="3">
    <location>
        <begin position="357"/>
        <end position="382"/>
    </location>
</feature>
<dbReference type="InterPro" id="IPR029787">
    <property type="entry name" value="Nucleotide_cyclase"/>
</dbReference>
<dbReference type="PROSITE" id="PS50887">
    <property type="entry name" value="GGDEF"/>
    <property type="match status" value="1"/>
</dbReference>
<feature type="transmembrane region" description="Helical" evidence="3">
    <location>
        <begin position="29"/>
        <end position="49"/>
    </location>
</feature>
<dbReference type="InterPro" id="IPR043128">
    <property type="entry name" value="Rev_trsase/Diguanyl_cyclase"/>
</dbReference>
<comment type="catalytic activity">
    <reaction evidence="2">
        <text>2 GTP = 3',3'-c-di-GMP + 2 diphosphate</text>
        <dbReference type="Rhea" id="RHEA:24898"/>
        <dbReference type="ChEBI" id="CHEBI:33019"/>
        <dbReference type="ChEBI" id="CHEBI:37565"/>
        <dbReference type="ChEBI" id="CHEBI:58805"/>
        <dbReference type="EC" id="2.7.7.65"/>
    </reaction>
</comment>
<keyword evidence="3" id="KW-0812">Transmembrane</keyword>
<dbReference type="AlphaFoldDB" id="A0A0P0JDT9"/>
<dbReference type="FunFam" id="3.30.70.270:FF:000001">
    <property type="entry name" value="Diguanylate cyclase domain protein"/>
    <property type="match status" value="1"/>
</dbReference>
<dbReference type="PATRIC" id="fig|1079.6.peg.2574"/>
<keyword evidence="3" id="KW-0472">Membrane</keyword>
<dbReference type="GO" id="GO:0052621">
    <property type="term" value="F:diguanylate cyclase activity"/>
    <property type="evidence" value="ECO:0007669"/>
    <property type="project" value="UniProtKB-EC"/>
</dbReference>
<evidence type="ECO:0000313" key="5">
    <source>
        <dbReference type="EMBL" id="CUU42892.1"/>
    </source>
</evidence>
<keyword evidence="5" id="KW-0548">Nucleotidyltransferase</keyword>
<evidence type="ECO:0000256" key="3">
    <source>
        <dbReference type="SAM" id="Phobius"/>
    </source>
</evidence>
<feature type="transmembrane region" description="Helical" evidence="3">
    <location>
        <begin position="243"/>
        <end position="261"/>
    </location>
</feature>
<evidence type="ECO:0000259" key="4">
    <source>
        <dbReference type="PROSITE" id="PS50887"/>
    </source>
</evidence>
<accession>A0A0P0JDT9</accession>
<evidence type="ECO:0000256" key="1">
    <source>
        <dbReference type="ARBA" id="ARBA00012528"/>
    </source>
</evidence>
<reference evidence="6" key="1">
    <citation type="journal article" date="2016" name="Genome Announc.">
        <title>Revised genome sequence of the purple photosynthetic bacterium Blastochloris viridis.</title>
        <authorList>
            <person name="Liu L.N."/>
            <person name="Faulkner M."/>
            <person name="Liu X."/>
            <person name="Huang F."/>
            <person name="Darby A.C."/>
            <person name="Hall N."/>
        </authorList>
    </citation>
    <scope>NUCLEOTIDE SEQUENCE [LARGE SCALE GENOMIC DNA]</scope>
    <source>
        <strain evidence="6">ATCC 19567 / DSM 133 / F</strain>
    </source>
</reference>
<feature type="transmembrane region" description="Helical" evidence="3">
    <location>
        <begin position="127"/>
        <end position="147"/>
    </location>
</feature>
<dbReference type="InterPro" id="IPR050469">
    <property type="entry name" value="Diguanylate_Cyclase"/>
</dbReference>
<protein>
    <recommendedName>
        <fullName evidence="1">diguanylate cyclase</fullName>
        <ecNumber evidence="1">2.7.7.65</ecNumber>
    </recommendedName>
</protein>
<sequence>MPSSCRLDRVVQIAKRHRAQLTSRRQTGGLMPCSITFTVMTVLLTLVFGELIWHDHASCRHRPSVTMSRFSPLCAMTLLTASGRWRFWNHDRSDVVRLPEFGAVVPFAGTHRMRSIMAAFLSTQLDFIFFFYGLAFILLGATCFAIAGGAKQREPWTVLGLFASVHGASEWLDLTALVIGDTPVFEVARIAIMTGSFVFLTEFFRHEAIQFGLKLPGRWIYIPILLGIAAGGFASGLPTAGALARYSFGFVGAMGTSWVFVRHAGTFSGTTKRLAIFTAIGFALYAVAAGLIVPAASLWPARVFNHTWFIQTTGVPIQLVRGLLACWVSFSIWAIWGQKLIAEVSSPNYTLYLRKQFMITLVSMAIILVSGWVLTEFLGGIYKRNVQEEARVDIDLLASRLASETATVEAITKMLAGSPAVVSLLASGSLQGKERVKSVVDLSVEASGAEFGMILDGSGTIVASSGSVPTARSSAPTYSSAAYFQASIAGDAGYHFTFDAAGRVCNYYASYPVRGERGTPIGVAVIKKNLGAFEADLKLLDRPSFFIDPDGIVMATNHPNMLLRTLWPLSAGRLAELTRQIGAAIDDRPLLEREIEDSTWTVFGGEREYVRRRYANHSQWSLVILKPTRELFANRVFGIVVTLLITIIVLIYLFSRERWIRDEVQLDRRLKLQQLANDLRFQATTDTLTGLSNRLKFNEALAYETSMSNRYKMPLSLVMFDIDRFKAINDTYGHQIGDKILIQMSRFILSNIRSVDLLARWGGEEFIILMPGSDGHMAYQAAEKLRDAIDREAFDEAGTVTCSFGVTQYVIGESADAFITRADNALYRAKVDGRNQVVLALQAVGATSEIASVA</sequence>
<dbReference type="NCBIfam" id="TIGR00254">
    <property type="entry name" value="GGDEF"/>
    <property type="match status" value="1"/>
</dbReference>
<dbReference type="PANTHER" id="PTHR45138:SF9">
    <property type="entry name" value="DIGUANYLATE CYCLASE DGCM-RELATED"/>
    <property type="match status" value="1"/>
</dbReference>
<feature type="domain" description="GGDEF" evidence="4">
    <location>
        <begin position="713"/>
        <end position="842"/>
    </location>
</feature>
<feature type="transmembrane region" description="Helical" evidence="3">
    <location>
        <begin position="219"/>
        <end position="237"/>
    </location>
</feature>
<gene>
    <name evidence="5" type="primary">ydaM_1</name>
    <name evidence="5" type="ORF">BVIRIDIS_19070</name>
</gene>
<dbReference type="Gene3D" id="3.30.70.270">
    <property type="match status" value="1"/>
</dbReference>
<dbReference type="Proteomes" id="UP000065734">
    <property type="component" value="Chromosome I"/>
</dbReference>
<feature type="transmembrane region" description="Helical" evidence="3">
    <location>
        <begin position="273"/>
        <end position="299"/>
    </location>
</feature>